<feature type="region of interest" description="Disordered" evidence="1">
    <location>
        <begin position="331"/>
        <end position="404"/>
    </location>
</feature>
<gene>
    <name evidence="2" type="ORF">BG006_001892</name>
</gene>
<feature type="compositionally biased region" description="Low complexity" evidence="1">
    <location>
        <begin position="922"/>
        <end position="934"/>
    </location>
</feature>
<evidence type="ECO:0000313" key="2">
    <source>
        <dbReference type="EMBL" id="KAF9337905.1"/>
    </source>
</evidence>
<feature type="region of interest" description="Disordered" evidence="1">
    <location>
        <begin position="228"/>
        <end position="247"/>
    </location>
</feature>
<feature type="compositionally biased region" description="Basic and acidic residues" evidence="1">
    <location>
        <begin position="1214"/>
        <end position="1224"/>
    </location>
</feature>
<feature type="region of interest" description="Disordered" evidence="1">
    <location>
        <begin position="505"/>
        <end position="540"/>
    </location>
</feature>
<feature type="region of interest" description="Disordered" evidence="1">
    <location>
        <begin position="576"/>
        <end position="822"/>
    </location>
</feature>
<feature type="compositionally biased region" description="Polar residues" evidence="1">
    <location>
        <begin position="665"/>
        <end position="681"/>
    </location>
</feature>
<feature type="compositionally biased region" description="Low complexity" evidence="1">
    <location>
        <begin position="1438"/>
        <end position="1455"/>
    </location>
</feature>
<keyword evidence="3" id="KW-1185">Reference proteome</keyword>
<feature type="region of interest" description="Disordered" evidence="1">
    <location>
        <begin position="1305"/>
        <end position="1366"/>
    </location>
</feature>
<name>A0A9P5SXE1_9FUNG</name>
<dbReference type="Gene3D" id="1.10.20.10">
    <property type="entry name" value="Histone, subunit A"/>
    <property type="match status" value="1"/>
</dbReference>
<dbReference type="InterPro" id="IPR009072">
    <property type="entry name" value="Histone-fold"/>
</dbReference>
<dbReference type="Proteomes" id="UP000696485">
    <property type="component" value="Unassembled WGS sequence"/>
</dbReference>
<dbReference type="GO" id="GO:0046982">
    <property type="term" value="F:protein heterodimerization activity"/>
    <property type="evidence" value="ECO:0007669"/>
    <property type="project" value="InterPro"/>
</dbReference>
<feature type="compositionally biased region" description="Acidic residues" evidence="1">
    <location>
        <begin position="1145"/>
        <end position="1167"/>
    </location>
</feature>
<protein>
    <submittedName>
        <fullName evidence="2">Uncharacterized protein</fullName>
    </submittedName>
</protein>
<evidence type="ECO:0000256" key="1">
    <source>
        <dbReference type="SAM" id="MobiDB-lite"/>
    </source>
</evidence>
<feature type="compositionally biased region" description="Polar residues" evidence="1">
    <location>
        <begin position="722"/>
        <end position="744"/>
    </location>
</feature>
<feature type="compositionally biased region" description="Basic and acidic residues" evidence="1">
    <location>
        <begin position="1342"/>
        <end position="1353"/>
    </location>
</feature>
<feature type="region of interest" description="Disordered" evidence="1">
    <location>
        <begin position="445"/>
        <end position="491"/>
    </location>
</feature>
<feature type="compositionally biased region" description="Polar residues" evidence="1">
    <location>
        <begin position="809"/>
        <end position="822"/>
    </location>
</feature>
<feature type="compositionally biased region" description="Acidic residues" evidence="1">
    <location>
        <begin position="1102"/>
        <end position="1130"/>
    </location>
</feature>
<proteinExistence type="predicted"/>
<organism evidence="2 3">
    <name type="scientific">Podila minutissima</name>
    <dbReference type="NCBI Taxonomy" id="64525"/>
    <lineage>
        <taxon>Eukaryota</taxon>
        <taxon>Fungi</taxon>
        <taxon>Fungi incertae sedis</taxon>
        <taxon>Mucoromycota</taxon>
        <taxon>Mortierellomycotina</taxon>
        <taxon>Mortierellomycetes</taxon>
        <taxon>Mortierellales</taxon>
        <taxon>Mortierellaceae</taxon>
        <taxon>Podila</taxon>
    </lineage>
</organism>
<feature type="compositionally biased region" description="Low complexity" evidence="1">
    <location>
        <begin position="509"/>
        <end position="521"/>
    </location>
</feature>
<feature type="compositionally biased region" description="Low complexity" evidence="1">
    <location>
        <begin position="469"/>
        <end position="483"/>
    </location>
</feature>
<feature type="compositionally biased region" description="Low complexity" evidence="1">
    <location>
        <begin position="1355"/>
        <end position="1366"/>
    </location>
</feature>
<feature type="region of interest" description="Disordered" evidence="1">
    <location>
        <begin position="914"/>
        <end position="962"/>
    </location>
</feature>
<reference evidence="2" key="1">
    <citation type="journal article" date="2020" name="Fungal Divers.">
        <title>Resolving the Mortierellaceae phylogeny through synthesis of multi-gene phylogenetics and phylogenomics.</title>
        <authorList>
            <person name="Vandepol N."/>
            <person name="Liber J."/>
            <person name="Desiro A."/>
            <person name="Na H."/>
            <person name="Kennedy M."/>
            <person name="Barry K."/>
            <person name="Grigoriev I.V."/>
            <person name="Miller A.N."/>
            <person name="O'Donnell K."/>
            <person name="Stajich J.E."/>
            <person name="Bonito G."/>
        </authorList>
    </citation>
    <scope>NUCLEOTIDE SEQUENCE</scope>
    <source>
        <strain evidence="2">NVP1</strain>
    </source>
</reference>
<feature type="region of interest" description="Disordered" evidence="1">
    <location>
        <begin position="981"/>
        <end position="1293"/>
    </location>
</feature>
<feature type="compositionally biased region" description="Low complexity" evidence="1">
    <location>
        <begin position="576"/>
        <end position="603"/>
    </location>
</feature>
<feature type="compositionally biased region" description="Acidic residues" evidence="1">
    <location>
        <begin position="1041"/>
        <end position="1051"/>
    </location>
</feature>
<comment type="caution">
    <text evidence="2">The sequence shown here is derived from an EMBL/GenBank/DDBJ whole genome shotgun (WGS) entry which is preliminary data.</text>
</comment>
<feature type="compositionally biased region" description="Low complexity" evidence="1">
    <location>
        <begin position="753"/>
        <end position="780"/>
    </location>
</feature>
<feature type="compositionally biased region" description="Polar residues" evidence="1">
    <location>
        <begin position="445"/>
        <end position="468"/>
    </location>
</feature>
<evidence type="ECO:0000313" key="3">
    <source>
        <dbReference type="Proteomes" id="UP000696485"/>
    </source>
</evidence>
<feature type="compositionally biased region" description="Low complexity" evidence="1">
    <location>
        <begin position="335"/>
        <end position="347"/>
    </location>
</feature>
<feature type="region of interest" description="Disordered" evidence="1">
    <location>
        <begin position="1430"/>
        <end position="1464"/>
    </location>
</feature>
<feature type="compositionally biased region" description="Polar residues" evidence="1">
    <location>
        <begin position="942"/>
        <end position="951"/>
    </location>
</feature>
<feature type="compositionally biased region" description="Acidic residues" evidence="1">
    <location>
        <begin position="1258"/>
        <end position="1284"/>
    </location>
</feature>
<feature type="compositionally biased region" description="Polar residues" evidence="1">
    <location>
        <begin position="982"/>
        <end position="994"/>
    </location>
</feature>
<feature type="compositionally biased region" description="Polar residues" evidence="1">
    <location>
        <begin position="1014"/>
        <end position="1025"/>
    </location>
</feature>
<accession>A0A9P5SXE1</accession>
<sequence>MSEKRKEVRYIAQKFANAILADTSSYIISTDGLQAINAFLDELLFILIDTAKGLETSRIKSAVYHTFPTALGKNAIVEAELEAKSYLDMGGKDTSNHMNNSGQSATSSMFNADSDETRVEEVFEQFRAKCQYYSKLGERLGSPAGNPSNSVVVPTLIAIYVTAVLEHVAEYVLQVASTIADRQDHADMVTVREVYVALQEDRQIESTFEIMILKAQLQKRFRNSLIMPGTGLKPEEQTPATVKRSGSWGKQLRLGNADKPKLDVQLPTDIEDDILIDPNRPQFADWDMPPDEESKLKKKNDFEMLFSSGETMKVSLTPNRLRTIEVHRKAGGLSGAAATRPSSRAASVLNGKEGKEGRANQARRPSTSGSTHGAHPGSGGRKNGAHSDSQTPPMPSAPTVPSIPANFGVAQPIIKKQAHAFDRKPSAELHGLGIADHVNTQIQTQTQMENVRTSSSTFESKLTLSTMGPTSPVNSSRSPVSPTDSRSGDDSLLATKQATNDLVQFLGNSSPTSSFSDYSSSYEPPMTPTSENGSTKKEHPIKSFMGRLGRNSMQRTSIESNLNATTSSPTSIRSFTITGANGSSNGSTNSSINGSIGPPSSNPTFFPEHRGSGQNALESIQQQYQQQQHPHHHQVQPQIPARTISNDSRSNLGFPLPPDHAQLGLPTSPTAHRPMTSGSHSFQRHAKVPAPLTTSGHYAQPTPLSPNRPMSSSVDGVPIPSRNASLNHDVTSPTKPTFNNNSFDARSGLEAGLPRPLSPRSVSPRSSSPRLSSSRPSSPLQSTTPHHSHNHGHLNSPGTPTGVIAPSPLSKSVSDHNVSPTGSSTSLIMYGKVQHIQEKLHKTIQPPAHGFKQQDHLQNHPNRISLEGTIRANPFYQQDRNSSSVRSSLADVTTATAAAAALAAAINEEVPKTMTNGLTTHGSNTPSSSRGSSESADRDSYKSQGMMTPATSPEVGGMKDRLPSATTRSITAAAAAALAAKHNQQISPVSTFNDGSELSREPEPLSPSSKKRTSVGSLNGATNRQFHVYGESTDVAQVKEAEEDEEDDEEEERKQLEQVYMRPRQPRPMSTANRHSIFVDEAAQAMDALSRARHRQSMRIENDDDEDEEDEDDEDEEDEDDEDEYDDDDLTQGIEPPEKWHYSDLEDDYEDDDDDDCEDEDDDEYTEDGERKARRRRKHESFMSAKSVLHPNGSTVSLVNAYANDTQDEDEENERGVDNKKDQDTNEQLVQSLEVQEEAAGLDREGEVDLIPAGAGSNEDDDYGEDEDESEDSDDLEDNDDEEGQDRRIYLQQLRAQKREARRLERLAEGKNRKGGKGCKPLPSLDSTTEGPKKKTLKKGHSKENLRNRDPDRPQTPTTPVPTTQVIPLTPTDLVLIRQKLFAAGNFEASMRMLDTIFHAAMAKMVEGRERGVQTEAISFLEDGEQTAVASEHKESVSKTTAISSTTSTSTSTSTNDDASNQSQKQLQWINVAQEATVAPVKAVAHDDDDDEDRVVEWLLGGF</sequence>
<dbReference type="EMBL" id="JAAAUY010000014">
    <property type="protein sequence ID" value="KAF9337905.1"/>
    <property type="molecule type" value="Genomic_DNA"/>
</dbReference>